<name>A0A173RTZ2_EUBRA</name>
<keyword evidence="6 7" id="KW-0472">Membrane</keyword>
<dbReference type="EMBL" id="CYYA01000003">
    <property type="protein sequence ID" value="CUM80588.1"/>
    <property type="molecule type" value="Genomic_DNA"/>
</dbReference>
<proteinExistence type="predicted"/>
<feature type="transmembrane region" description="Helical" evidence="7">
    <location>
        <begin position="359"/>
        <end position="384"/>
    </location>
</feature>
<dbReference type="OrthoDB" id="9785600at2"/>
<evidence type="ECO:0000256" key="5">
    <source>
        <dbReference type="ARBA" id="ARBA00022989"/>
    </source>
</evidence>
<feature type="transmembrane region" description="Helical" evidence="7">
    <location>
        <begin position="249"/>
        <end position="265"/>
    </location>
</feature>
<accession>A0A173RTZ2</accession>
<dbReference type="InterPro" id="IPR010656">
    <property type="entry name" value="DctM"/>
</dbReference>
<feature type="domain" description="TRAP C4-dicarboxylate transport system permease DctM subunit" evidence="8">
    <location>
        <begin position="9"/>
        <end position="425"/>
    </location>
</feature>
<dbReference type="RefSeq" id="WP_021738588.1">
    <property type="nucleotide sequence ID" value="NZ_CABKSU010000037.1"/>
</dbReference>
<feature type="transmembrane region" description="Helical" evidence="7">
    <location>
        <begin position="221"/>
        <end position="243"/>
    </location>
</feature>
<feature type="transmembrane region" description="Helical" evidence="7">
    <location>
        <begin position="324"/>
        <end position="347"/>
    </location>
</feature>
<evidence type="ECO:0000256" key="3">
    <source>
        <dbReference type="ARBA" id="ARBA00022519"/>
    </source>
</evidence>
<dbReference type="GO" id="GO:0005886">
    <property type="term" value="C:plasma membrane"/>
    <property type="evidence" value="ECO:0007669"/>
    <property type="project" value="UniProtKB-SubCell"/>
</dbReference>
<keyword evidence="4 7" id="KW-0812">Transmembrane</keyword>
<dbReference type="NCBIfam" id="TIGR00786">
    <property type="entry name" value="dctM"/>
    <property type="match status" value="1"/>
</dbReference>
<feature type="transmembrane region" description="Helical" evidence="7">
    <location>
        <begin position="136"/>
        <end position="160"/>
    </location>
</feature>
<protein>
    <submittedName>
        <fullName evidence="9">Neu5Ac permease</fullName>
    </submittedName>
</protein>
<evidence type="ECO:0000256" key="1">
    <source>
        <dbReference type="ARBA" id="ARBA00004429"/>
    </source>
</evidence>
<feature type="transmembrane region" description="Helical" evidence="7">
    <location>
        <begin position="48"/>
        <end position="71"/>
    </location>
</feature>
<dbReference type="PANTHER" id="PTHR33362">
    <property type="entry name" value="SIALIC ACID TRAP TRANSPORTER PERMEASE PROTEIN SIAT-RELATED"/>
    <property type="match status" value="1"/>
</dbReference>
<evidence type="ECO:0000256" key="4">
    <source>
        <dbReference type="ARBA" id="ARBA00022692"/>
    </source>
</evidence>
<feature type="transmembrane region" description="Helical" evidence="7">
    <location>
        <begin position="91"/>
        <end position="124"/>
    </location>
</feature>
<sequence length="431" mass="45475">MTGHIIIFLIVAIVLLLIGVPVAATLGLSSILFFVLEGIPAMTVVQRLFSGCDVAALMCIPFFILAGDLMAKGGIAKRLVNVCNMAIGNVTGGLALVTIVVCAIFAAMTGSAMACCVTIGAIMLPYMLEAGYSREFSTAVFSAGAVLGPIIPPSTAMIIYAVNTNVSLTDLYLMGVPAGIYMAIGLGIVAWFVCRKNGWKGVGRGENGSQEKFHLGAFLKALLKAIPAIGSPVIILGSIYSGICTPTESAVLAVLYSLIIGIFVYKEISIKDIPQILFNSAKGTANIMFIVAGAALFAFVVSYAQLPQMLVHGLLGISDNKYVILFIILVILLIMGCIMDATPILLITIPMFLPVIQQLGISTLQFGIVMCTAVCIGFVTPPFGTCLFTGMSVSGVSMQKLVKAILPFIISMLVVLLLITFIPQLTLWIAK</sequence>
<dbReference type="STRING" id="39490.ERS852448_00560"/>
<evidence type="ECO:0000259" key="8">
    <source>
        <dbReference type="Pfam" id="PF06808"/>
    </source>
</evidence>
<feature type="transmembrane region" description="Helical" evidence="7">
    <location>
        <begin position="172"/>
        <end position="194"/>
    </location>
</feature>
<evidence type="ECO:0000256" key="2">
    <source>
        <dbReference type="ARBA" id="ARBA00022475"/>
    </source>
</evidence>
<dbReference type="GeneID" id="42786081"/>
<dbReference type="AlphaFoldDB" id="A0A173RTZ2"/>
<reference evidence="9 10" key="1">
    <citation type="submission" date="2015-09" db="EMBL/GenBank/DDBJ databases">
        <authorList>
            <consortium name="Pathogen Informatics"/>
        </authorList>
    </citation>
    <scope>NUCLEOTIDE SEQUENCE [LARGE SCALE GENOMIC DNA]</scope>
    <source>
        <strain evidence="9 10">2789STDY5608891</strain>
    </source>
</reference>
<organism evidence="9 10">
    <name type="scientific">Eubacterium ramulus</name>
    <dbReference type="NCBI Taxonomy" id="39490"/>
    <lineage>
        <taxon>Bacteria</taxon>
        <taxon>Bacillati</taxon>
        <taxon>Bacillota</taxon>
        <taxon>Clostridia</taxon>
        <taxon>Eubacteriales</taxon>
        <taxon>Eubacteriaceae</taxon>
        <taxon>Eubacterium</taxon>
    </lineage>
</organism>
<evidence type="ECO:0000256" key="6">
    <source>
        <dbReference type="ARBA" id="ARBA00023136"/>
    </source>
</evidence>
<evidence type="ECO:0000313" key="10">
    <source>
        <dbReference type="Proteomes" id="UP000095492"/>
    </source>
</evidence>
<dbReference type="Pfam" id="PF06808">
    <property type="entry name" value="DctM"/>
    <property type="match status" value="1"/>
</dbReference>
<evidence type="ECO:0000313" key="9">
    <source>
        <dbReference type="EMBL" id="CUM80588.1"/>
    </source>
</evidence>
<feature type="transmembrane region" description="Helical" evidence="7">
    <location>
        <begin position="404"/>
        <end position="430"/>
    </location>
</feature>
<dbReference type="PIRSF" id="PIRSF006066">
    <property type="entry name" value="HI0050"/>
    <property type="match status" value="1"/>
</dbReference>
<dbReference type="GO" id="GO:0022857">
    <property type="term" value="F:transmembrane transporter activity"/>
    <property type="evidence" value="ECO:0007669"/>
    <property type="project" value="TreeGrafter"/>
</dbReference>
<gene>
    <name evidence="9" type="primary">siaT_1</name>
    <name evidence="9" type="ORF">ERS852448_00560</name>
</gene>
<dbReference type="Proteomes" id="UP000095492">
    <property type="component" value="Unassembled WGS sequence"/>
</dbReference>
<keyword evidence="5 7" id="KW-1133">Transmembrane helix</keyword>
<feature type="transmembrane region" description="Helical" evidence="7">
    <location>
        <begin position="6"/>
        <end position="36"/>
    </location>
</feature>
<comment type="subcellular location">
    <subcellularLocation>
        <location evidence="1">Cell inner membrane</location>
        <topology evidence="1">Multi-pass membrane protein</topology>
    </subcellularLocation>
</comment>
<feature type="transmembrane region" description="Helical" evidence="7">
    <location>
        <begin position="285"/>
        <end position="304"/>
    </location>
</feature>
<keyword evidence="2" id="KW-1003">Cell membrane</keyword>
<evidence type="ECO:0000256" key="7">
    <source>
        <dbReference type="SAM" id="Phobius"/>
    </source>
</evidence>
<dbReference type="InterPro" id="IPR004681">
    <property type="entry name" value="TRAP_DctM"/>
</dbReference>
<keyword evidence="3" id="KW-0997">Cell inner membrane</keyword>